<dbReference type="PANTHER" id="PTHR43809">
    <property type="entry name" value="NITRITE REDUCTASE (NADH) LARGE SUBUNIT"/>
    <property type="match status" value="1"/>
</dbReference>
<evidence type="ECO:0000256" key="5">
    <source>
        <dbReference type="ARBA" id="ARBA00010429"/>
    </source>
</evidence>
<dbReference type="NCBIfam" id="TIGR02378">
    <property type="entry name" value="nirD_assim_sml"/>
    <property type="match status" value="1"/>
</dbReference>
<dbReference type="Gene3D" id="3.30.390.30">
    <property type="match status" value="1"/>
</dbReference>
<dbReference type="InterPro" id="IPR041854">
    <property type="entry name" value="BFD-like_2Fe2S-bd_dom_sf"/>
</dbReference>
<evidence type="ECO:0000256" key="17">
    <source>
        <dbReference type="SAM" id="MobiDB-lite"/>
    </source>
</evidence>
<dbReference type="OrthoDB" id="417093at2759"/>
<comment type="pathway">
    <text evidence="4">Nitrogen metabolism; nitrate reduction (assimilation).</text>
</comment>
<dbReference type="PRINTS" id="PR00411">
    <property type="entry name" value="PNDRDTASEI"/>
</dbReference>
<evidence type="ECO:0000256" key="8">
    <source>
        <dbReference type="ARBA" id="ARBA00022630"/>
    </source>
</evidence>
<evidence type="ECO:0000313" key="20">
    <source>
        <dbReference type="Proteomes" id="UP000041254"/>
    </source>
</evidence>
<dbReference type="Gene3D" id="3.30.413.10">
    <property type="entry name" value="Sulfite Reductase Hemoprotein, domain 1"/>
    <property type="match status" value="1"/>
</dbReference>
<dbReference type="PROSITE" id="PS51300">
    <property type="entry name" value="NIRD"/>
    <property type="match status" value="1"/>
</dbReference>
<dbReference type="EMBL" id="CDMY01000859">
    <property type="protein sequence ID" value="CEM35628.1"/>
    <property type="molecule type" value="Genomic_DNA"/>
</dbReference>
<dbReference type="STRING" id="1169540.A0A0G4GXP7"/>
<comment type="cofactor">
    <cofactor evidence="1">
        <name>siroheme</name>
        <dbReference type="ChEBI" id="CHEBI:60052"/>
    </cofactor>
</comment>
<evidence type="ECO:0000256" key="1">
    <source>
        <dbReference type="ARBA" id="ARBA00001929"/>
    </source>
</evidence>
<keyword evidence="13" id="KW-0408">Iron</keyword>
<evidence type="ECO:0000256" key="16">
    <source>
        <dbReference type="ARBA" id="ARBA00034078"/>
    </source>
</evidence>
<dbReference type="GO" id="GO:0020037">
    <property type="term" value="F:heme binding"/>
    <property type="evidence" value="ECO:0007669"/>
    <property type="project" value="InterPro"/>
</dbReference>
<comment type="similarity">
    <text evidence="5">Belongs to the nitrite and sulfite reductase 4Fe-4S domain family.</text>
</comment>
<name>A0A0G4GXP7_VITBC</name>
<comment type="cofactor">
    <cofactor evidence="3">
        <name>FAD</name>
        <dbReference type="ChEBI" id="CHEBI:57692"/>
    </cofactor>
</comment>
<dbReference type="InterPro" id="IPR005117">
    <property type="entry name" value="NiRdtase/SiRdtase_haem-b_fer"/>
</dbReference>
<sequence>MAPHATSADSSSLSPPVRVVIVGNGPVGHRFLEDVLELDSEKRFQLTSICEEKRHAYNRVQLTSYFKHHDPDQLSLCGSSWFGEHNVAFHISCRAVKVNREAHTVETSDGRYIAYDKLVLATGSYAFVPALGNLDQCAKGLFVYRTLDDTEAIVEYIKSGRVRRAAAIGGGLLGLEAAKALYDMRVETHVMEHNPYLMPRQLDATGGKMLVDMIKRLGIHVELNWRTQDLLLDDGGSLRGLRLKNKASGEMWEFECDMLVVCAGIRPRDELGRNCGIELGAQGGIKVDDHMRTSDPDIYAIGEVASHRGKMTYGLVAPGWEMSKVLVSNLTGVNPDAAYTGSDLSTKLKLLGVDVASFGHSDDFWFKNQFKTDDATKAVSLTQADPFLGHYKKLVFNPTGDFLLGGMLVGDVSDYTRLLSAAKRGHLNGKSPAELMGFGGAGEKKTDGGLDDADVVCTCFGITKGDIDSAVKDKGVSTLEQLKKTTKCGTGCGGCIVTGPVKKILADALKKMGKDAFSGICSHFPLTRKQLFDVVKIKGLKSYKEIFDHVGKGDPKGCETCKPAIASILASLWNEHILASSRDVLQDTNDRFLANIQRSGTYSVIPRIPGGEITPAGLRVIADVGVKYGLYTKITGGQRIDLFGAAVQDLPQIWEELVDAGFESGHAYAKSLRTVKSCVGSTWCRYGQQDSVGMAILLENRYKGLRSPHKLKGGVSGCVRECAEAQGKDFGLIATDKGYNLYVCGNGGARPAHAKLLASDVDEATAIKYLDRFLMFYIYTADPLQRTAPWLENLEGGLDHLKQVVIDDKLGLAEELEQRMEYVIDTYKCEWKEVVDNPKLRARFSQFANTTDKDQGMSDQSVRGQSYPVPWPETGPWEAEVSKDTSTDVKQWQWTDVGTVDDFPLNGGAAVKVGDTQLAVFRVSKGDEGDRWFATQNMCPHKRAFVLSRGLIGEHQGEPKVACPFHKKTFSLETGACLSGDPYKIAAFDVKIDGGRVSLHLPPTQELDKALATSRWRVTGGESNPQSGGGSPKILDTFGEDGGKCGTQQQQEGACGGKLNW</sequence>
<dbReference type="Pfam" id="PF13806">
    <property type="entry name" value="Rieske_2"/>
    <property type="match status" value="1"/>
</dbReference>
<protein>
    <recommendedName>
        <fullName evidence="18">Rieske domain-containing protein</fullName>
    </recommendedName>
</protein>
<dbReference type="FunFam" id="3.30.413.10:FF:000007">
    <property type="entry name" value="Nitrite reductase [NAD(P)H] large subunit"/>
    <property type="match status" value="1"/>
</dbReference>
<comment type="cofactor">
    <cofactor evidence="2">
        <name>[4Fe-4S] cluster</name>
        <dbReference type="ChEBI" id="CHEBI:49883"/>
    </cofactor>
</comment>
<keyword evidence="9" id="KW-0001">2Fe-2S</keyword>
<keyword evidence="6" id="KW-0004">4Fe-4S</keyword>
<dbReference type="SUPFAM" id="SSF56014">
    <property type="entry name" value="Nitrite and sulphite reductase 4Fe-4S domain-like"/>
    <property type="match status" value="1"/>
</dbReference>
<dbReference type="GO" id="GO:0050661">
    <property type="term" value="F:NADP binding"/>
    <property type="evidence" value="ECO:0007669"/>
    <property type="project" value="InterPro"/>
</dbReference>
<comment type="cofactor">
    <cofactor evidence="16">
        <name>[2Fe-2S] cluster</name>
        <dbReference type="ChEBI" id="CHEBI:190135"/>
    </cofactor>
</comment>
<dbReference type="GO" id="GO:0046872">
    <property type="term" value="F:metal ion binding"/>
    <property type="evidence" value="ECO:0007669"/>
    <property type="project" value="UniProtKB-KW"/>
</dbReference>
<dbReference type="SUPFAM" id="SSF50022">
    <property type="entry name" value="ISP domain"/>
    <property type="match status" value="1"/>
</dbReference>
<dbReference type="PROSITE" id="PS51296">
    <property type="entry name" value="RIESKE"/>
    <property type="match status" value="1"/>
</dbReference>
<dbReference type="GO" id="GO:0051537">
    <property type="term" value="F:2 iron, 2 sulfur cluster binding"/>
    <property type="evidence" value="ECO:0007669"/>
    <property type="project" value="UniProtKB-KW"/>
</dbReference>
<dbReference type="InterPro" id="IPR045854">
    <property type="entry name" value="NO2/SO3_Rdtase_4Fe4S_sf"/>
</dbReference>
<keyword evidence="8" id="KW-0285">Flavoprotein</keyword>
<dbReference type="Gene3D" id="1.10.10.1100">
    <property type="entry name" value="BFD-like [2Fe-2S]-binding domain"/>
    <property type="match status" value="1"/>
</dbReference>
<dbReference type="GO" id="GO:0051539">
    <property type="term" value="F:4 iron, 4 sulfur cluster binding"/>
    <property type="evidence" value="ECO:0007669"/>
    <property type="project" value="UniProtKB-KW"/>
</dbReference>
<dbReference type="Gene3D" id="2.102.10.10">
    <property type="entry name" value="Rieske [2Fe-2S] iron-sulphur domain"/>
    <property type="match status" value="1"/>
</dbReference>
<dbReference type="InterPro" id="IPR052034">
    <property type="entry name" value="NasD-like"/>
</dbReference>
<keyword evidence="11" id="KW-0274">FAD</keyword>
<feature type="region of interest" description="Disordered" evidence="17">
    <location>
        <begin position="1018"/>
        <end position="1061"/>
    </location>
</feature>
<feature type="region of interest" description="Disordered" evidence="17">
    <location>
        <begin position="851"/>
        <end position="874"/>
    </location>
</feature>
<dbReference type="Pfam" id="PF01077">
    <property type="entry name" value="NIR_SIR"/>
    <property type="match status" value="1"/>
</dbReference>
<dbReference type="Pfam" id="PF04324">
    <property type="entry name" value="Fer2_BFD"/>
    <property type="match status" value="1"/>
</dbReference>
<evidence type="ECO:0000256" key="9">
    <source>
        <dbReference type="ARBA" id="ARBA00022714"/>
    </source>
</evidence>
<organism evidence="19 20">
    <name type="scientific">Vitrella brassicaformis (strain CCMP3155)</name>
    <dbReference type="NCBI Taxonomy" id="1169540"/>
    <lineage>
        <taxon>Eukaryota</taxon>
        <taxon>Sar</taxon>
        <taxon>Alveolata</taxon>
        <taxon>Colpodellida</taxon>
        <taxon>Vitrellaceae</taxon>
        <taxon>Vitrella</taxon>
    </lineage>
</organism>
<evidence type="ECO:0000313" key="19">
    <source>
        <dbReference type="EMBL" id="CEM35628.1"/>
    </source>
</evidence>
<evidence type="ECO:0000256" key="13">
    <source>
        <dbReference type="ARBA" id="ARBA00023004"/>
    </source>
</evidence>
<dbReference type="OMA" id="PGCLVYR"/>
<proteinExistence type="inferred from homology"/>
<dbReference type="GO" id="GO:0050660">
    <property type="term" value="F:flavin adenine dinucleotide binding"/>
    <property type="evidence" value="ECO:0007669"/>
    <property type="project" value="InterPro"/>
</dbReference>
<evidence type="ECO:0000256" key="10">
    <source>
        <dbReference type="ARBA" id="ARBA00022723"/>
    </source>
</evidence>
<keyword evidence="15" id="KW-0534">Nitrate assimilation</keyword>
<dbReference type="Proteomes" id="UP000041254">
    <property type="component" value="Unassembled WGS sequence"/>
</dbReference>
<reference evidence="19 20" key="1">
    <citation type="submission" date="2014-11" db="EMBL/GenBank/DDBJ databases">
        <authorList>
            <person name="Zhu J."/>
            <person name="Qi W."/>
            <person name="Song R."/>
        </authorList>
    </citation>
    <scope>NUCLEOTIDE SEQUENCE [LARGE SCALE GENOMIC DNA]</scope>
</reference>
<dbReference type="InParanoid" id="A0A0G4GXP7"/>
<dbReference type="GO" id="GO:0042128">
    <property type="term" value="P:nitrate assimilation"/>
    <property type="evidence" value="ECO:0007669"/>
    <property type="project" value="UniProtKB-UniPathway"/>
</dbReference>
<dbReference type="PRINTS" id="PR00368">
    <property type="entry name" value="FADPNR"/>
</dbReference>
<evidence type="ECO:0000256" key="3">
    <source>
        <dbReference type="ARBA" id="ARBA00001974"/>
    </source>
</evidence>
<dbReference type="PANTHER" id="PTHR43809:SF1">
    <property type="entry name" value="NITRITE REDUCTASE (NADH) LARGE SUBUNIT"/>
    <property type="match status" value="1"/>
</dbReference>
<dbReference type="PhylomeDB" id="A0A0G4GXP7"/>
<dbReference type="Gene3D" id="3.50.50.60">
    <property type="entry name" value="FAD/NAD(P)-binding domain"/>
    <property type="match status" value="2"/>
</dbReference>
<dbReference type="NCBIfam" id="TIGR02374">
    <property type="entry name" value="nitri_red_nirB"/>
    <property type="match status" value="1"/>
</dbReference>
<feature type="domain" description="Rieske" evidence="18">
    <location>
        <begin position="894"/>
        <end position="999"/>
    </location>
</feature>
<dbReference type="UniPathway" id="UPA00653"/>
<evidence type="ECO:0000256" key="6">
    <source>
        <dbReference type="ARBA" id="ARBA00022485"/>
    </source>
</evidence>
<dbReference type="InterPro" id="IPR023753">
    <property type="entry name" value="FAD/NAD-binding_dom"/>
</dbReference>
<dbReference type="InterPro" id="IPR017941">
    <property type="entry name" value="Rieske_2Fe-2S"/>
</dbReference>
<dbReference type="SUPFAM" id="SSF51905">
    <property type="entry name" value="FAD/NAD(P)-binding domain"/>
    <property type="match status" value="2"/>
</dbReference>
<keyword evidence="12" id="KW-0560">Oxidoreductase</keyword>
<dbReference type="VEuPathDB" id="CryptoDB:Vbra_876"/>
<dbReference type="SUPFAM" id="SSF55124">
    <property type="entry name" value="Nitrite/Sulfite reductase N-terminal domain-like"/>
    <property type="match status" value="1"/>
</dbReference>
<dbReference type="InterPro" id="IPR006066">
    <property type="entry name" value="NO2/SO3_Rdtase_FeS/sirohaem_BS"/>
</dbReference>
<dbReference type="InterPro" id="IPR006067">
    <property type="entry name" value="NO2/SO3_Rdtase_4Fe4S_dom"/>
</dbReference>
<dbReference type="Pfam" id="PF03460">
    <property type="entry name" value="NIR_SIR_ferr"/>
    <property type="match status" value="1"/>
</dbReference>
<dbReference type="CDD" id="cd19944">
    <property type="entry name" value="NirB_Fer2_BFD-like_2"/>
    <property type="match status" value="1"/>
</dbReference>
<accession>A0A0G4GXP7</accession>
<evidence type="ECO:0000259" key="18">
    <source>
        <dbReference type="PROSITE" id="PS51296"/>
    </source>
</evidence>
<dbReference type="InterPro" id="IPR036136">
    <property type="entry name" value="Nit/Sulf_reduc_fer-like_dom_sf"/>
</dbReference>
<dbReference type="Pfam" id="PF07992">
    <property type="entry name" value="Pyr_redox_2"/>
    <property type="match status" value="1"/>
</dbReference>
<evidence type="ECO:0000256" key="11">
    <source>
        <dbReference type="ARBA" id="ARBA00022827"/>
    </source>
</evidence>
<gene>
    <name evidence="19" type="ORF">Vbra_876</name>
</gene>
<dbReference type="PRINTS" id="PR00397">
    <property type="entry name" value="SIROHAEM"/>
</dbReference>
<evidence type="ECO:0000256" key="15">
    <source>
        <dbReference type="ARBA" id="ARBA00023063"/>
    </source>
</evidence>
<keyword evidence="14" id="KW-0411">Iron-sulfur</keyword>
<dbReference type="AlphaFoldDB" id="A0A0G4GXP7"/>
<evidence type="ECO:0000256" key="4">
    <source>
        <dbReference type="ARBA" id="ARBA00005096"/>
    </source>
</evidence>
<dbReference type="CDD" id="cd03529">
    <property type="entry name" value="Rieske_NirD"/>
    <property type="match status" value="1"/>
</dbReference>
<evidence type="ECO:0000256" key="12">
    <source>
        <dbReference type="ARBA" id="ARBA00023002"/>
    </source>
</evidence>
<dbReference type="PROSITE" id="PS00365">
    <property type="entry name" value="NIR_SIR"/>
    <property type="match status" value="1"/>
</dbReference>
<evidence type="ECO:0000256" key="2">
    <source>
        <dbReference type="ARBA" id="ARBA00001966"/>
    </source>
</evidence>
<keyword evidence="7" id="KW-0349">Heme</keyword>
<dbReference type="InterPro" id="IPR036922">
    <property type="entry name" value="Rieske_2Fe-2S_sf"/>
</dbReference>
<keyword evidence="20" id="KW-1185">Reference proteome</keyword>
<evidence type="ECO:0000256" key="14">
    <source>
        <dbReference type="ARBA" id="ARBA00023014"/>
    </source>
</evidence>
<dbReference type="InterPro" id="IPR012748">
    <property type="entry name" value="Rieske-like_NirD"/>
</dbReference>
<dbReference type="InterPro" id="IPR036188">
    <property type="entry name" value="FAD/NAD-bd_sf"/>
</dbReference>
<evidence type="ECO:0000256" key="7">
    <source>
        <dbReference type="ARBA" id="ARBA00022617"/>
    </source>
</evidence>
<dbReference type="InterPro" id="IPR007419">
    <property type="entry name" value="BFD-like_2Fe2S-bd_dom"/>
</dbReference>
<keyword evidence="10" id="KW-0479">Metal-binding</keyword>
<dbReference type="NCBIfam" id="NF011565">
    <property type="entry name" value="PRK14989.1"/>
    <property type="match status" value="1"/>
</dbReference>
<dbReference type="InterPro" id="IPR012744">
    <property type="entry name" value="Nitri_red_NirB"/>
</dbReference>
<dbReference type="InterPro" id="IPR016156">
    <property type="entry name" value="FAD/NAD-linked_Rdtase_dimer_sf"/>
</dbReference>
<dbReference type="GO" id="GO:0008942">
    <property type="term" value="F:nitrite reductase [NAD(P)H] activity"/>
    <property type="evidence" value="ECO:0007669"/>
    <property type="project" value="InterPro"/>
</dbReference>